<reference evidence="6 7" key="1">
    <citation type="journal article" date="2013" name="PLoS ONE">
        <title>Genomic analysis of Melioribacter roseus, facultatively anaerobic organotrophic bacterium representing a novel deep lineage within Bacteriodetes/Chlorobi group.</title>
        <authorList>
            <person name="Kadnikov V.V."/>
            <person name="Mardanov A.V."/>
            <person name="Podosokorskaya O.A."/>
            <person name="Gavrilov S.N."/>
            <person name="Kublanov I.V."/>
            <person name="Beletsky A.V."/>
            <person name="Bonch-Osmolovskaya E.A."/>
            <person name="Ravin N.V."/>
        </authorList>
    </citation>
    <scope>NUCLEOTIDE SEQUENCE [LARGE SCALE GENOMIC DNA]</scope>
    <source>
        <strain evidence="7">JCM 17771 / P3M-2</strain>
    </source>
</reference>
<name>I7A2S9_MELRP</name>
<dbReference type="AlphaFoldDB" id="I7A2S9"/>
<keyword evidence="1" id="KW-0805">Transcription regulation</keyword>
<dbReference type="Gene3D" id="1.10.357.10">
    <property type="entry name" value="Tetracycline Repressor, domain 2"/>
    <property type="match status" value="1"/>
</dbReference>
<dbReference type="eggNOG" id="COG1309">
    <property type="taxonomic scope" value="Bacteria"/>
</dbReference>
<dbReference type="SUPFAM" id="SSF48498">
    <property type="entry name" value="Tetracyclin repressor-like, C-terminal domain"/>
    <property type="match status" value="1"/>
</dbReference>
<dbReference type="PROSITE" id="PS50977">
    <property type="entry name" value="HTH_TETR_2"/>
    <property type="match status" value="1"/>
</dbReference>
<organism evidence="6 7">
    <name type="scientific">Melioribacter roseus (strain DSM 23840 / JCM 17771 / VKM B-2668 / P3M-2)</name>
    <dbReference type="NCBI Taxonomy" id="1191523"/>
    <lineage>
        <taxon>Bacteria</taxon>
        <taxon>Pseudomonadati</taxon>
        <taxon>Ignavibacteriota</taxon>
        <taxon>Ignavibacteria</taxon>
        <taxon>Ignavibacteriales</taxon>
        <taxon>Melioribacteraceae</taxon>
        <taxon>Melioribacter</taxon>
    </lineage>
</organism>
<dbReference type="KEGG" id="mro:MROS_0995"/>
<dbReference type="STRING" id="1191523.MROS_0995"/>
<dbReference type="GO" id="GO:0003677">
    <property type="term" value="F:DNA binding"/>
    <property type="evidence" value="ECO:0007669"/>
    <property type="project" value="UniProtKB-UniRule"/>
</dbReference>
<evidence type="ECO:0000256" key="3">
    <source>
        <dbReference type="ARBA" id="ARBA00023163"/>
    </source>
</evidence>
<dbReference type="OrthoDB" id="9798857at2"/>
<dbReference type="InterPro" id="IPR009057">
    <property type="entry name" value="Homeodomain-like_sf"/>
</dbReference>
<dbReference type="PANTHER" id="PTHR47506">
    <property type="entry name" value="TRANSCRIPTIONAL REGULATORY PROTEIN"/>
    <property type="match status" value="1"/>
</dbReference>
<proteinExistence type="predicted"/>
<dbReference type="PANTHER" id="PTHR47506:SF6">
    <property type="entry name" value="HTH-TYPE TRANSCRIPTIONAL REPRESSOR NEMR"/>
    <property type="match status" value="1"/>
</dbReference>
<dbReference type="InterPro" id="IPR001647">
    <property type="entry name" value="HTH_TetR"/>
</dbReference>
<evidence type="ECO:0000256" key="4">
    <source>
        <dbReference type="PROSITE-ProRule" id="PRU00335"/>
    </source>
</evidence>
<evidence type="ECO:0000259" key="5">
    <source>
        <dbReference type="PROSITE" id="PS50977"/>
    </source>
</evidence>
<keyword evidence="7" id="KW-1185">Reference proteome</keyword>
<sequence>MNSAKMKILQSAAFLIRKKGFNHTGIQEILETAGAPKGSFYYYFKSKEELGVELIDFYIEFFRAKIEEIMSGKSKPGIKRIKKFIAVFNDIFVSENYSGGCPLGNLAQEMGDLNEKFRLKVSMAFEEIESFVKTCLDDAVAAGEIDNSVNTKKTAQLIINSWEGAIMRMKVEKSLAPIKLMEKMIIDRLILKKPAKNKKSKK</sequence>
<dbReference type="EMBL" id="CP003557">
    <property type="protein sequence ID" value="AFN74236.1"/>
    <property type="molecule type" value="Genomic_DNA"/>
</dbReference>
<evidence type="ECO:0000313" key="7">
    <source>
        <dbReference type="Proteomes" id="UP000009011"/>
    </source>
</evidence>
<dbReference type="Pfam" id="PF00440">
    <property type="entry name" value="TetR_N"/>
    <property type="match status" value="1"/>
</dbReference>
<evidence type="ECO:0000256" key="1">
    <source>
        <dbReference type="ARBA" id="ARBA00023015"/>
    </source>
</evidence>
<dbReference type="SUPFAM" id="SSF46689">
    <property type="entry name" value="Homeodomain-like"/>
    <property type="match status" value="1"/>
</dbReference>
<dbReference type="PATRIC" id="fig|1191523.3.peg.1050"/>
<protein>
    <submittedName>
        <fullName evidence="6">Transcriptional regulator, TetR family</fullName>
    </submittedName>
</protein>
<accession>I7A2S9</accession>
<keyword evidence="3" id="KW-0804">Transcription</keyword>
<dbReference type="PRINTS" id="PR00455">
    <property type="entry name" value="HTHTETR"/>
</dbReference>
<dbReference type="HOGENOM" id="CLU_069356_28_1_10"/>
<dbReference type="InterPro" id="IPR036271">
    <property type="entry name" value="Tet_transcr_reg_TetR-rel_C_sf"/>
</dbReference>
<dbReference type="InterPro" id="IPR011075">
    <property type="entry name" value="TetR_C"/>
</dbReference>
<dbReference type="Proteomes" id="UP000009011">
    <property type="component" value="Chromosome"/>
</dbReference>
<feature type="DNA-binding region" description="H-T-H motif" evidence="4">
    <location>
        <begin position="25"/>
        <end position="44"/>
    </location>
</feature>
<feature type="domain" description="HTH tetR-type" evidence="5">
    <location>
        <begin position="2"/>
        <end position="62"/>
    </location>
</feature>
<gene>
    <name evidence="6" type="ordered locus">MROS_0995</name>
</gene>
<evidence type="ECO:0000256" key="2">
    <source>
        <dbReference type="ARBA" id="ARBA00023125"/>
    </source>
</evidence>
<evidence type="ECO:0000313" key="6">
    <source>
        <dbReference type="EMBL" id="AFN74236.1"/>
    </source>
</evidence>
<dbReference type="RefSeq" id="WP_014855672.1">
    <property type="nucleotide sequence ID" value="NC_018178.1"/>
</dbReference>
<keyword evidence="2 4" id="KW-0238">DNA-binding</keyword>
<dbReference type="Pfam" id="PF16925">
    <property type="entry name" value="TetR_C_13"/>
    <property type="match status" value="1"/>
</dbReference>